<dbReference type="WBParaSite" id="RSKR_0000645700.1">
    <property type="protein sequence ID" value="RSKR_0000645700.1"/>
    <property type="gene ID" value="RSKR_0000645700"/>
</dbReference>
<accession>A0AC35U2J2</accession>
<organism evidence="1 2">
    <name type="scientific">Rhabditophanes sp. KR3021</name>
    <dbReference type="NCBI Taxonomy" id="114890"/>
    <lineage>
        <taxon>Eukaryota</taxon>
        <taxon>Metazoa</taxon>
        <taxon>Ecdysozoa</taxon>
        <taxon>Nematoda</taxon>
        <taxon>Chromadorea</taxon>
        <taxon>Rhabditida</taxon>
        <taxon>Tylenchina</taxon>
        <taxon>Panagrolaimomorpha</taxon>
        <taxon>Strongyloidoidea</taxon>
        <taxon>Alloionematidae</taxon>
        <taxon>Rhabditophanes</taxon>
    </lineage>
</organism>
<sequence>MLMIPQDEKILGNETYILFGPLEPTIWDGLYTDYNLPKYKIPDATISLSFGVAGKGTGVPFHFHGITIAESIHGRKRWFLQPYNKRPKFDPNQSTLHWYLNEYPKLSEADKPLECIVGPGEMIYLPDRFWHATLNTETAVFISSFFSIQVNKRNADVRNMPCPSSGASSHTQGVVVYGLAFLSAGALVGYLVAKYTGGGNHCINKCVKKDCEKVVDIVDAEGLKGKSAFCRCWKSKKFPYCDGSHNAHNKENSDNVGPVIVRVEEAAKSRCNGKSNEDNLIELGKTMMISNCRHVKTLDLFEASIAKYGLASALKSNSRLSNIYWAQILECICENERLWNIETASIIVKNLGLILLNKSVQVKLIGLNLLKKIMHDFGDSITENRPIYRDFIEDLLQIAVNEAMITGGLSVAAKKDIKSIVSKIYAL</sequence>
<protein>
    <submittedName>
        <fullName evidence="2">JmjC domain-containing protein</fullName>
    </submittedName>
</protein>
<reference evidence="2" key="1">
    <citation type="submission" date="2016-11" db="UniProtKB">
        <authorList>
            <consortium name="WormBaseParasite"/>
        </authorList>
    </citation>
    <scope>IDENTIFICATION</scope>
    <source>
        <strain evidence="2">KR3021</strain>
    </source>
</reference>
<proteinExistence type="predicted"/>
<evidence type="ECO:0000313" key="1">
    <source>
        <dbReference type="Proteomes" id="UP000095286"/>
    </source>
</evidence>
<dbReference type="Proteomes" id="UP000095286">
    <property type="component" value="Unplaced"/>
</dbReference>
<name>A0AC35U2J2_9BILA</name>
<evidence type="ECO:0000313" key="2">
    <source>
        <dbReference type="WBParaSite" id="RSKR_0000645700.1"/>
    </source>
</evidence>